<organism evidence="3 4">
    <name type="scientific">Holothuria leucospilota</name>
    <name type="common">Black long sea cucumber</name>
    <name type="synonym">Mertensiothuria leucospilota</name>
    <dbReference type="NCBI Taxonomy" id="206669"/>
    <lineage>
        <taxon>Eukaryota</taxon>
        <taxon>Metazoa</taxon>
        <taxon>Echinodermata</taxon>
        <taxon>Eleutherozoa</taxon>
        <taxon>Echinozoa</taxon>
        <taxon>Holothuroidea</taxon>
        <taxon>Aspidochirotacea</taxon>
        <taxon>Aspidochirotida</taxon>
        <taxon>Holothuriidae</taxon>
        <taxon>Holothuria</taxon>
    </lineage>
</organism>
<dbReference type="InterPro" id="IPR016187">
    <property type="entry name" value="CTDL_fold"/>
</dbReference>
<keyword evidence="4" id="KW-1185">Reference proteome</keyword>
<evidence type="ECO:0000313" key="3">
    <source>
        <dbReference type="EMBL" id="KAJ8024199.1"/>
    </source>
</evidence>
<name>A0A9Q1BGC7_HOLLE</name>
<evidence type="ECO:0000313" key="4">
    <source>
        <dbReference type="Proteomes" id="UP001152320"/>
    </source>
</evidence>
<dbReference type="Proteomes" id="UP001152320">
    <property type="component" value="Chromosome 19"/>
</dbReference>
<dbReference type="SUPFAM" id="SSF56436">
    <property type="entry name" value="C-type lectin-like"/>
    <property type="match status" value="1"/>
</dbReference>
<evidence type="ECO:0000256" key="1">
    <source>
        <dbReference type="ARBA" id="ARBA00023157"/>
    </source>
</evidence>
<keyword evidence="1" id="KW-1015">Disulfide bond</keyword>
<evidence type="ECO:0000259" key="2">
    <source>
        <dbReference type="PROSITE" id="PS50041"/>
    </source>
</evidence>
<gene>
    <name evidence="3" type="ORF">HOLleu_36859</name>
</gene>
<dbReference type="EMBL" id="JAIZAY010000019">
    <property type="protein sequence ID" value="KAJ8024199.1"/>
    <property type="molecule type" value="Genomic_DNA"/>
</dbReference>
<feature type="domain" description="C-type lectin" evidence="2">
    <location>
        <begin position="31"/>
        <end position="148"/>
    </location>
</feature>
<dbReference type="CDD" id="cd00037">
    <property type="entry name" value="CLECT"/>
    <property type="match status" value="1"/>
</dbReference>
<dbReference type="Gene3D" id="3.10.100.10">
    <property type="entry name" value="Mannose-Binding Protein A, subunit A"/>
    <property type="match status" value="1"/>
</dbReference>
<comment type="caution">
    <text evidence="3">The sequence shown here is derived from an EMBL/GenBank/DDBJ whole genome shotgun (WGS) entry which is preliminary data.</text>
</comment>
<dbReference type="InterPro" id="IPR050111">
    <property type="entry name" value="C-type_lectin/snaclec_domain"/>
</dbReference>
<protein>
    <submittedName>
        <fullName evidence="3">C-type lectin domain family 4 member M</fullName>
    </submittedName>
</protein>
<proteinExistence type="predicted"/>
<dbReference type="AlphaFoldDB" id="A0A9Q1BGC7"/>
<dbReference type="InterPro" id="IPR016186">
    <property type="entry name" value="C-type_lectin-like/link_sf"/>
</dbReference>
<sequence>MYEGETELYGTHKTPSDITSDDPLVVNWTEWNQHLYLMVYNATDWGNAFSVCQEKLSNAHLVYIESEEENSFVHSMLTESDKDAWIGLSDADEEGTWKWGSVVADFFVWSEWSNEPDGGTRENCAVKLQSDEPWYDIECYHEFYFICERDFL</sequence>
<dbReference type="OrthoDB" id="8950604at2759"/>
<dbReference type="SMART" id="SM00034">
    <property type="entry name" value="CLECT"/>
    <property type="match status" value="1"/>
</dbReference>
<dbReference type="Pfam" id="PF00059">
    <property type="entry name" value="Lectin_C"/>
    <property type="match status" value="1"/>
</dbReference>
<dbReference type="PROSITE" id="PS50041">
    <property type="entry name" value="C_TYPE_LECTIN_2"/>
    <property type="match status" value="1"/>
</dbReference>
<dbReference type="InterPro" id="IPR001304">
    <property type="entry name" value="C-type_lectin-like"/>
</dbReference>
<reference evidence="3" key="1">
    <citation type="submission" date="2021-10" db="EMBL/GenBank/DDBJ databases">
        <title>Tropical sea cucumber genome reveals ecological adaptation and Cuvierian tubules defense mechanism.</title>
        <authorList>
            <person name="Chen T."/>
        </authorList>
    </citation>
    <scope>NUCLEOTIDE SEQUENCE</scope>
    <source>
        <strain evidence="3">Nanhai2018</strain>
        <tissue evidence="3">Muscle</tissue>
    </source>
</reference>
<accession>A0A9Q1BGC7</accession>
<dbReference type="InterPro" id="IPR018378">
    <property type="entry name" value="C-type_lectin_CS"/>
</dbReference>
<dbReference type="PROSITE" id="PS00615">
    <property type="entry name" value="C_TYPE_LECTIN_1"/>
    <property type="match status" value="1"/>
</dbReference>
<dbReference type="PANTHER" id="PTHR22803">
    <property type="entry name" value="MANNOSE, PHOSPHOLIPASE, LECTIN RECEPTOR RELATED"/>
    <property type="match status" value="1"/>
</dbReference>